<accession>A0A8S1PP29</accession>
<dbReference type="OMA" id="QWCHETI"/>
<dbReference type="Proteomes" id="UP000688137">
    <property type="component" value="Unassembled WGS sequence"/>
</dbReference>
<organism evidence="3 4">
    <name type="scientific">Paramecium primaurelia</name>
    <dbReference type="NCBI Taxonomy" id="5886"/>
    <lineage>
        <taxon>Eukaryota</taxon>
        <taxon>Sar</taxon>
        <taxon>Alveolata</taxon>
        <taxon>Ciliophora</taxon>
        <taxon>Intramacronucleata</taxon>
        <taxon>Oligohymenophorea</taxon>
        <taxon>Peniculida</taxon>
        <taxon>Parameciidae</taxon>
        <taxon>Paramecium</taxon>
    </lineage>
</organism>
<dbReference type="EMBL" id="CAJJDM010000126">
    <property type="protein sequence ID" value="CAD8104218.1"/>
    <property type="molecule type" value="Genomic_DNA"/>
</dbReference>
<name>A0A8S1PP29_PARPR</name>
<keyword evidence="1" id="KW-0238">DNA-binding</keyword>
<feature type="domain" description="HTH CENPB-type" evidence="2">
    <location>
        <begin position="98"/>
        <end position="168"/>
    </location>
</feature>
<reference evidence="3" key="1">
    <citation type="submission" date="2021-01" db="EMBL/GenBank/DDBJ databases">
        <authorList>
            <consortium name="Genoscope - CEA"/>
            <person name="William W."/>
        </authorList>
    </citation>
    <scope>NUCLEOTIDE SEQUENCE</scope>
</reference>
<evidence type="ECO:0000256" key="1">
    <source>
        <dbReference type="ARBA" id="ARBA00023125"/>
    </source>
</evidence>
<keyword evidence="4" id="KW-1185">Reference proteome</keyword>
<dbReference type="GO" id="GO:0003677">
    <property type="term" value="F:DNA binding"/>
    <property type="evidence" value="ECO:0007669"/>
    <property type="project" value="UniProtKB-KW"/>
</dbReference>
<proteinExistence type="predicted"/>
<dbReference type="InterPro" id="IPR006600">
    <property type="entry name" value="HTH_CenpB_DNA-bd_dom"/>
</dbReference>
<protein>
    <recommendedName>
        <fullName evidence="2">HTH CENPB-type domain-containing protein</fullName>
    </recommendedName>
</protein>
<dbReference type="Pfam" id="PF03221">
    <property type="entry name" value="HTH_Tnp_Tc5"/>
    <property type="match status" value="1"/>
</dbReference>
<dbReference type="PROSITE" id="PS51253">
    <property type="entry name" value="HTH_CENPB"/>
    <property type="match status" value="1"/>
</dbReference>
<dbReference type="AlphaFoldDB" id="A0A8S1PP29"/>
<gene>
    <name evidence="3" type="ORF">PPRIM_AZ9-3.1.T1230065</name>
</gene>
<evidence type="ECO:0000313" key="3">
    <source>
        <dbReference type="EMBL" id="CAD8104218.1"/>
    </source>
</evidence>
<evidence type="ECO:0000259" key="2">
    <source>
        <dbReference type="PROSITE" id="PS51253"/>
    </source>
</evidence>
<evidence type="ECO:0000313" key="4">
    <source>
        <dbReference type="Proteomes" id="UP000688137"/>
    </source>
</evidence>
<sequence>MITLHFFYNYEKPICEKFQIIPVRFTKNLCQRVRDLNLKQQRKKKKKERGKYRSYSLSLKICALKWIEEGIDDRTISNKLDIPLKNIRRWKKQGPFRKQGCGRKSIDLEMEQKLAQWCHETIRNTNKRVSRAMIQTQALKMIKQGVDFKASKGWTDKFVRKYKLIRNKRISKL</sequence>
<comment type="caution">
    <text evidence="3">The sequence shown here is derived from an EMBL/GenBank/DDBJ whole genome shotgun (WGS) entry which is preliminary data.</text>
</comment>
<dbReference type="SMART" id="SM00674">
    <property type="entry name" value="CENPB"/>
    <property type="match status" value="1"/>
</dbReference>